<proteinExistence type="predicted"/>
<organism evidence="1 2">
    <name type="scientific">Collimonas pratensis</name>
    <dbReference type="NCBI Taxonomy" id="279113"/>
    <lineage>
        <taxon>Bacteria</taxon>
        <taxon>Pseudomonadati</taxon>
        <taxon>Pseudomonadota</taxon>
        <taxon>Betaproteobacteria</taxon>
        <taxon>Burkholderiales</taxon>
        <taxon>Oxalobacteraceae</taxon>
        <taxon>Collimonas</taxon>
    </lineage>
</organism>
<reference evidence="1 2" key="1">
    <citation type="submission" date="2015-11" db="EMBL/GenBank/DDBJ databases">
        <title>Exploring the genomic traits of fungus-feeding bacterial genus Collimonas.</title>
        <authorList>
            <person name="Song C."/>
            <person name="Schmidt R."/>
            <person name="de Jager V."/>
            <person name="Krzyzanowska D."/>
            <person name="Jongedijk E."/>
            <person name="Cankar K."/>
            <person name="Beekwilder J."/>
            <person name="van Veen A."/>
            <person name="de Boer W."/>
            <person name="van Veen J.A."/>
            <person name="Garbeva P."/>
        </authorList>
    </citation>
    <scope>NUCLEOTIDE SEQUENCE [LARGE SCALE GENOMIC DNA]</scope>
    <source>
        <strain evidence="1 2">Ter291</strain>
    </source>
</reference>
<dbReference type="Proteomes" id="UP000074914">
    <property type="component" value="Chromosome"/>
</dbReference>
<sequence>MNAKPEIFIQPLPVVRDSDGFWFHIGVPNFDEGEGEHYKAWLVSQGLVTDYKMLESEADTHPVYVSYFDDGNANISAWEPAPPAGKGWFTISIHDTEDGPVWEWARRDPEIGVGDLQDDDAAVFDDHAVDLFARAMKSKLRVKRQQGFGGWHDISKSSGEHLAELLLAAAAKGDPVDVANFAMMLFCRHESHEALKNTFTGLPGSQVRALNTAATVIHNVTLGNQAAWIEWKHGSGAESAMVWIENGLIGPGLIPEEDEPHATNAQAYYNANQS</sequence>
<evidence type="ECO:0000313" key="1">
    <source>
        <dbReference type="EMBL" id="AMP15523.1"/>
    </source>
</evidence>
<name>A0ABN4MCF7_9BURK</name>
<protein>
    <submittedName>
        <fullName evidence="1">Uncharacterized protein</fullName>
    </submittedName>
</protein>
<dbReference type="EMBL" id="CP013236">
    <property type="protein sequence ID" value="AMP15523.1"/>
    <property type="molecule type" value="Genomic_DNA"/>
</dbReference>
<evidence type="ECO:0000313" key="2">
    <source>
        <dbReference type="Proteomes" id="UP000074914"/>
    </source>
</evidence>
<dbReference type="RefSeq" id="WP_197481579.1">
    <property type="nucleotide sequence ID" value="NZ_CP013236.1"/>
</dbReference>
<gene>
    <name evidence="1" type="ORF">CPter291_3286</name>
</gene>
<accession>A0ABN4MCF7</accession>
<keyword evidence="2" id="KW-1185">Reference proteome</keyword>